<evidence type="ECO:0000259" key="14">
    <source>
        <dbReference type="Pfam" id="PF02544"/>
    </source>
</evidence>
<keyword evidence="7" id="KW-0560">Oxidoreductase</keyword>
<dbReference type="InterPro" id="IPR016636">
    <property type="entry name" value="3-oxo-5-alpha-steroid_4-DH"/>
</dbReference>
<proteinExistence type="inferred from homology"/>
<accession>A0AAN7KLF0</accession>
<evidence type="ECO:0000256" key="6">
    <source>
        <dbReference type="ARBA" id="ARBA00022989"/>
    </source>
</evidence>
<dbReference type="GO" id="GO:0047751">
    <property type="term" value="F:3-oxo-5-alpha-steroid 4-dehydrogenase (NADP+) activity"/>
    <property type="evidence" value="ECO:0007669"/>
    <property type="project" value="UniProtKB-EC"/>
</dbReference>
<keyword evidence="13" id="KW-0444">Lipid biosynthesis</keyword>
<evidence type="ECO:0000256" key="3">
    <source>
        <dbReference type="ARBA" id="ARBA00007742"/>
    </source>
</evidence>
<evidence type="ECO:0000313" key="16">
    <source>
        <dbReference type="Proteomes" id="UP001345219"/>
    </source>
</evidence>
<dbReference type="PROSITE" id="PS50244">
    <property type="entry name" value="S5A_REDUCTASE"/>
    <property type="match status" value="1"/>
</dbReference>
<keyword evidence="8 13" id="KW-0472">Membrane</keyword>
<comment type="pathway">
    <text evidence="11">Steroid biosynthesis.</text>
</comment>
<evidence type="ECO:0000256" key="10">
    <source>
        <dbReference type="ARBA" id="ARBA00048164"/>
    </source>
</evidence>
<dbReference type="PANTHER" id="PTHR10556">
    <property type="entry name" value="3-OXO-5-ALPHA-STEROID 4-DEHYDROGENASE"/>
    <property type="match status" value="1"/>
</dbReference>
<evidence type="ECO:0000256" key="4">
    <source>
        <dbReference type="ARBA" id="ARBA00012049"/>
    </source>
</evidence>
<keyword evidence="5 13" id="KW-0812">Transmembrane</keyword>
<comment type="caution">
    <text evidence="15">The sequence shown here is derived from an EMBL/GenBank/DDBJ whole genome shotgun (WGS) entry which is preliminary data.</text>
</comment>
<keyword evidence="16" id="KW-1185">Reference proteome</keyword>
<evidence type="ECO:0000256" key="11">
    <source>
        <dbReference type="ARBA" id="ARBA00060577"/>
    </source>
</evidence>
<feature type="transmembrane region" description="Helical" evidence="13">
    <location>
        <begin position="206"/>
        <end position="224"/>
    </location>
</feature>
<comment type="pathway">
    <text evidence="9 13">Plant hormone biosynthesis; brassinosteroid biosynthesis.</text>
</comment>
<feature type="transmembrane region" description="Helical" evidence="13">
    <location>
        <begin position="148"/>
        <end position="167"/>
    </location>
</feature>
<dbReference type="PIRSF" id="PIRSF015596">
    <property type="entry name" value="5_alpha-SR2"/>
    <property type="match status" value="1"/>
</dbReference>
<organism evidence="15 16">
    <name type="scientific">Trapa incisa</name>
    <dbReference type="NCBI Taxonomy" id="236973"/>
    <lineage>
        <taxon>Eukaryota</taxon>
        <taxon>Viridiplantae</taxon>
        <taxon>Streptophyta</taxon>
        <taxon>Embryophyta</taxon>
        <taxon>Tracheophyta</taxon>
        <taxon>Spermatophyta</taxon>
        <taxon>Magnoliopsida</taxon>
        <taxon>eudicotyledons</taxon>
        <taxon>Gunneridae</taxon>
        <taxon>Pentapetalae</taxon>
        <taxon>rosids</taxon>
        <taxon>malvids</taxon>
        <taxon>Myrtales</taxon>
        <taxon>Lythraceae</taxon>
        <taxon>Trapa</taxon>
    </lineage>
</organism>
<evidence type="ECO:0000256" key="5">
    <source>
        <dbReference type="ARBA" id="ARBA00022692"/>
    </source>
</evidence>
<keyword evidence="13" id="KW-0443">Lipid metabolism</keyword>
<keyword evidence="6 13" id="KW-1133">Transmembrane helix</keyword>
<feature type="transmembrane region" description="Helical" evidence="13">
    <location>
        <begin position="83"/>
        <end position="102"/>
    </location>
</feature>
<dbReference type="PANTHER" id="PTHR10556:SF43">
    <property type="entry name" value="STEROID 5-ALPHA-REDUCTASE DET2"/>
    <property type="match status" value="1"/>
</dbReference>
<dbReference type="Gene3D" id="1.20.120.1630">
    <property type="match status" value="1"/>
</dbReference>
<comment type="pathway">
    <text evidence="2">Hormone biosynthesis.</text>
</comment>
<comment type="catalytic activity">
    <reaction evidence="10 13">
        <text>a 3-oxo-5alpha-steroid + NADP(+) = a 3-oxo-Delta(4)-steroid + NADPH + H(+)</text>
        <dbReference type="Rhea" id="RHEA:54384"/>
        <dbReference type="ChEBI" id="CHEBI:13601"/>
        <dbReference type="ChEBI" id="CHEBI:15378"/>
        <dbReference type="ChEBI" id="CHEBI:47909"/>
        <dbReference type="ChEBI" id="CHEBI:57783"/>
        <dbReference type="ChEBI" id="CHEBI:58349"/>
        <dbReference type="EC" id="1.3.1.22"/>
    </reaction>
</comment>
<dbReference type="InterPro" id="IPR001104">
    <property type="entry name" value="3-oxo-5_a-steroid_4-DH_C"/>
</dbReference>
<name>A0AAN7KLF0_9MYRT</name>
<feature type="domain" description="3-oxo-5-alpha-steroid 4-dehydrogenase C-terminal" evidence="14">
    <location>
        <begin position="113"/>
        <end position="260"/>
    </location>
</feature>
<evidence type="ECO:0000256" key="12">
    <source>
        <dbReference type="ARBA" id="ARBA00068774"/>
    </source>
</evidence>
<evidence type="ECO:0000256" key="7">
    <source>
        <dbReference type="ARBA" id="ARBA00023002"/>
    </source>
</evidence>
<dbReference type="GO" id="GO:0016020">
    <property type="term" value="C:membrane"/>
    <property type="evidence" value="ECO:0007669"/>
    <property type="project" value="UniProtKB-SubCell"/>
</dbReference>
<comment type="function">
    <text evidence="13">Involved in a reduction step in the biosynthesis of the plant steroid, brassinolide.</text>
</comment>
<evidence type="ECO:0000256" key="9">
    <source>
        <dbReference type="ARBA" id="ARBA00037910"/>
    </source>
</evidence>
<keyword evidence="13" id="KW-1069">Brassinosteroid biosynthesis</keyword>
<comment type="similarity">
    <text evidence="3 13">Belongs to the steroid 5-alpha reductase family.</text>
</comment>
<sequence>MAAISWDSDKVLFHYCLLSLYLICPPTFIALHFLQAPYGKHHRRGWGPNLSSSLAWFLMESPTLWLTLILFPFGRHSSDPRNLALILPYLLHYFHRTVIYPLRISHGGASSAFPASVALMAFAFNLLNAYVQSRSVSNYRDYDGDSWFWWRWLVGAAVFGGGMTVNVRSDLALLRLKREGKGYRVPRGGWFEAVSCPNYTGELAEWLGWAVMTWSWAGLGFFLYTCSNLVPRSRANHQWYLEKFGKNYPSGRKAVFPFLF</sequence>
<gene>
    <name evidence="15" type="ORF">SAY87_031965</name>
</gene>
<dbReference type="GO" id="GO:0016132">
    <property type="term" value="P:brassinosteroid biosynthetic process"/>
    <property type="evidence" value="ECO:0007669"/>
    <property type="project" value="UniProtKB-KW"/>
</dbReference>
<evidence type="ECO:0000256" key="1">
    <source>
        <dbReference type="ARBA" id="ARBA00004141"/>
    </source>
</evidence>
<dbReference type="Proteomes" id="UP001345219">
    <property type="component" value="Chromosome 24"/>
</dbReference>
<dbReference type="EMBL" id="JAXIOK010000005">
    <property type="protein sequence ID" value="KAK4771433.1"/>
    <property type="molecule type" value="Genomic_DNA"/>
</dbReference>
<dbReference type="FunFam" id="1.20.120.1630:FF:000002">
    <property type="entry name" value="Steroid 5 alpha-reductase 1"/>
    <property type="match status" value="1"/>
</dbReference>
<feature type="transmembrane region" description="Helical" evidence="13">
    <location>
        <begin position="108"/>
        <end position="127"/>
    </location>
</feature>
<dbReference type="EC" id="1.3.1.22" evidence="4 13"/>
<keyword evidence="13" id="KW-0752">Steroid biosynthesis</keyword>
<evidence type="ECO:0000256" key="2">
    <source>
        <dbReference type="ARBA" id="ARBA00004972"/>
    </source>
</evidence>
<dbReference type="AlphaFoldDB" id="A0AAN7KLF0"/>
<dbReference type="Pfam" id="PF02544">
    <property type="entry name" value="Steroid_dh"/>
    <property type="match status" value="1"/>
</dbReference>
<dbReference type="InterPro" id="IPR039357">
    <property type="entry name" value="SRD5A/TECR"/>
</dbReference>
<comment type="subcellular location">
    <subcellularLocation>
        <location evidence="1">Membrane</location>
        <topology evidence="1">Multi-pass membrane protein</topology>
    </subcellularLocation>
</comment>
<evidence type="ECO:0000256" key="8">
    <source>
        <dbReference type="ARBA" id="ARBA00023136"/>
    </source>
</evidence>
<evidence type="ECO:0000256" key="13">
    <source>
        <dbReference type="PIRNR" id="PIRNR015596"/>
    </source>
</evidence>
<feature type="transmembrane region" description="Helical" evidence="13">
    <location>
        <begin position="54"/>
        <end position="71"/>
    </location>
</feature>
<reference evidence="15 16" key="1">
    <citation type="journal article" date="2023" name="Hortic Res">
        <title>Pangenome of water caltrop reveals structural variations and asymmetric subgenome divergence after allopolyploidization.</title>
        <authorList>
            <person name="Zhang X."/>
            <person name="Chen Y."/>
            <person name="Wang L."/>
            <person name="Yuan Y."/>
            <person name="Fang M."/>
            <person name="Shi L."/>
            <person name="Lu R."/>
            <person name="Comes H.P."/>
            <person name="Ma Y."/>
            <person name="Chen Y."/>
            <person name="Huang G."/>
            <person name="Zhou Y."/>
            <person name="Zheng Z."/>
            <person name="Qiu Y."/>
        </authorList>
    </citation>
    <scope>NUCLEOTIDE SEQUENCE [LARGE SCALE GENOMIC DNA]</scope>
    <source>
        <tissue evidence="15">Roots</tissue>
    </source>
</reference>
<protein>
    <recommendedName>
        <fullName evidence="12 13">Steroid 5-alpha-reductase DET2</fullName>
        <ecNumber evidence="4 13">1.3.1.22</ecNumber>
    </recommendedName>
</protein>
<evidence type="ECO:0000313" key="15">
    <source>
        <dbReference type="EMBL" id="KAK4771433.1"/>
    </source>
</evidence>
<feature type="transmembrane region" description="Helical" evidence="13">
    <location>
        <begin position="12"/>
        <end position="34"/>
    </location>
</feature>